<accession>A0A136Q4Q4</accession>
<feature type="compositionally biased region" description="Basic and acidic residues" evidence="1">
    <location>
        <begin position="164"/>
        <end position="173"/>
    </location>
</feature>
<evidence type="ECO:0000313" key="2">
    <source>
        <dbReference type="EMBL" id="KXK65655.1"/>
    </source>
</evidence>
<dbReference type="AlphaFoldDB" id="A0A136Q4Q4"/>
<comment type="caution">
    <text evidence="2">The sequence shown here is derived from an EMBL/GenBank/DDBJ whole genome shotgun (WGS) entry which is preliminary data.</text>
</comment>
<evidence type="ECO:0000256" key="1">
    <source>
        <dbReference type="SAM" id="MobiDB-lite"/>
    </source>
</evidence>
<dbReference type="OrthoDB" id="9818405at2"/>
<proteinExistence type="predicted"/>
<dbReference type="Proteomes" id="UP000070366">
    <property type="component" value="Unassembled WGS sequence"/>
</dbReference>
<dbReference type="EMBL" id="LSZW01000059">
    <property type="protein sequence ID" value="KXK65655.1"/>
    <property type="molecule type" value="Genomic_DNA"/>
</dbReference>
<keyword evidence="3" id="KW-1185">Reference proteome</keyword>
<organism evidence="2 3">
    <name type="scientific">Christensenella minuta</name>
    <dbReference type="NCBI Taxonomy" id="626937"/>
    <lineage>
        <taxon>Bacteria</taxon>
        <taxon>Bacillati</taxon>
        <taxon>Bacillota</taxon>
        <taxon>Clostridia</taxon>
        <taxon>Christensenellales</taxon>
        <taxon>Christensenellaceae</taxon>
        <taxon>Christensenella</taxon>
    </lineage>
</organism>
<sequence>MASRDEYYKQYLNDLATQYQGQIDTETQNYNANKTDLTNAYNQNAKTLAGTREQAMRDAYISQQKAMRDVPTALAAQGIRGGMTESTYGNLLKTYQNARGAATSSYNQQFGQLGQTYQSNLTSLGNSYRTNINNINTAKEADAWARAGDSWNAYLQQEAERRAQEQWELERQQARSSSGGSSGRTKKNTETYIVSQGNAGNGLYNGGLGRVHDSKSTTKEIRSIMSLGNGKQKIIYRDGTVSYR</sequence>
<protein>
    <submittedName>
        <fullName evidence="2">Uncharacterized protein</fullName>
    </submittedName>
</protein>
<name>A0A136Q4Q4_9FIRM</name>
<feature type="region of interest" description="Disordered" evidence="1">
    <location>
        <begin position="164"/>
        <end position="188"/>
    </location>
</feature>
<reference evidence="2 3" key="1">
    <citation type="submission" date="2016-02" db="EMBL/GenBank/DDBJ databases">
        <authorList>
            <person name="Wen L."/>
            <person name="He K."/>
            <person name="Yang H."/>
        </authorList>
    </citation>
    <scope>NUCLEOTIDE SEQUENCE [LARGE SCALE GENOMIC DNA]</scope>
    <source>
        <strain evidence="2 3">DSM 22607</strain>
    </source>
</reference>
<dbReference type="KEGG" id="cmiu:B1H56_10395"/>
<dbReference type="STRING" id="626937.HMPREF3293_01489"/>
<dbReference type="RefSeq" id="WP_066519402.1">
    <property type="nucleotide sequence ID" value="NZ_CABMOF010000002.1"/>
</dbReference>
<evidence type="ECO:0000313" key="3">
    <source>
        <dbReference type="Proteomes" id="UP000070366"/>
    </source>
</evidence>
<gene>
    <name evidence="2" type="ORF">HMPREF3293_01489</name>
</gene>